<dbReference type="FunFam" id="1.10.10.10:FF:000322">
    <property type="entry name" value="Probable disease resistance protein At1g63360"/>
    <property type="match status" value="1"/>
</dbReference>
<dbReference type="InterPro" id="IPR041118">
    <property type="entry name" value="Rx_N"/>
</dbReference>
<keyword evidence="5" id="KW-0067">ATP-binding</keyword>
<evidence type="ECO:0000259" key="7">
    <source>
        <dbReference type="Pfam" id="PF18052"/>
    </source>
</evidence>
<keyword evidence="3" id="KW-0547">Nucleotide-binding</keyword>
<evidence type="ECO:0000259" key="9">
    <source>
        <dbReference type="Pfam" id="PF25019"/>
    </source>
</evidence>
<evidence type="ECO:0000256" key="1">
    <source>
        <dbReference type="ARBA" id="ARBA00022614"/>
    </source>
</evidence>
<feature type="domain" description="R13L1/DRL21-like LRR repeat region" evidence="9">
    <location>
        <begin position="1249"/>
        <end position="1308"/>
    </location>
</feature>
<dbReference type="InterPro" id="IPR036388">
    <property type="entry name" value="WH-like_DNA-bd_sf"/>
</dbReference>
<evidence type="ECO:0000259" key="8">
    <source>
        <dbReference type="Pfam" id="PF23559"/>
    </source>
</evidence>
<dbReference type="Proteomes" id="UP000238479">
    <property type="component" value="Chromosome 4"/>
</dbReference>
<evidence type="ECO:0000313" key="10">
    <source>
        <dbReference type="EMBL" id="PRQ38313.1"/>
    </source>
</evidence>
<dbReference type="GO" id="GO:0005524">
    <property type="term" value="F:ATP binding"/>
    <property type="evidence" value="ECO:0007669"/>
    <property type="project" value="UniProtKB-KW"/>
</dbReference>
<protein>
    <submittedName>
        <fullName evidence="10">Putative P-loop containing nucleoside triphosphate hydrolase, leucine-rich repeat domain, L</fullName>
    </submittedName>
</protein>
<dbReference type="GO" id="GO:0043531">
    <property type="term" value="F:ADP binding"/>
    <property type="evidence" value="ECO:0007669"/>
    <property type="project" value="InterPro"/>
</dbReference>
<feature type="domain" description="Disease resistance protein winged helix" evidence="8">
    <location>
        <begin position="437"/>
        <end position="507"/>
    </location>
</feature>
<dbReference type="SMART" id="SM00367">
    <property type="entry name" value="LRR_CC"/>
    <property type="match status" value="5"/>
</dbReference>
<proteinExistence type="predicted"/>
<dbReference type="Pfam" id="PF25019">
    <property type="entry name" value="LRR_R13L1-DRL21"/>
    <property type="match status" value="2"/>
</dbReference>
<dbReference type="PRINTS" id="PR00364">
    <property type="entry name" value="DISEASERSIST"/>
</dbReference>
<dbReference type="Pfam" id="PF18052">
    <property type="entry name" value="Rx_N"/>
    <property type="match status" value="1"/>
</dbReference>
<comment type="caution">
    <text evidence="10">The sequence shown here is derived from an EMBL/GenBank/DDBJ whole genome shotgun (WGS) entry which is preliminary data.</text>
</comment>
<keyword evidence="4" id="KW-0611">Plant defense</keyword>
<keyword evidence="1" id="KW-0433">Leucine-rich repeat</keyword>
<dbReference type="InterPro" id="IPR038005">
    <property type="entry name" value="RX-like_CC"/>
</dbReference>
<dbReference type="Gramene" id="PRQ38313">
    <property type="protein sequence ID" value="PRQ38313"/>
    <property type="gene ID" value="RchiOBHm_Chr4g0412461"/>
</dbReference>
<reference evidence="10 11" key="1">
    <citation type="journal article" date="2018" name="Nat. Genet.">
        <title>The Rosa genome provides new insights in the design of modern roses.</title>
        <authorList>
            <person name="Bendahmane M."/>
        </authorList>
    </citation>
    <scope>NUCLEOTIDE SEQUENCE [LARGE SCALE GENOMIC DNA]</scope>
    <source>
        <strain evidence="11">cv. Old Blush</strain>
    </source>
</reference>
<feature type="domain" description="R13L1/DRL21-like LRR repeat region" evidence="9">
    <location>
        <begin position="642"/>
        <end position="766"/>
    </location>
</feature>
<gene>
    <name evidence="10" type="ORF">RchiOBHm_Chr4g0412461</name>
</gene>
<evidence type="ECO:0000259" key="6">
    <source>
        <dbReference type="Pfam" id="PF00931"/>
    </source>
</evidence>
<evidence type="ECO:0000313" key="11">
    <source>
        <dbReference type="Proteomes" id="UP000238479"/>
    </source>
</evidence>
<dbReference type="InterPro" id="IPR027417">
    <property type="entry name" value="P-loop_NTPase"/>
</dbReference>
<dbReference type="SUPFAM" id="SSF52540">
    <property type="entry name" value="P-loop containing nucleoside triphosphate hydrolases"/>
    <property type="match status" value="1"/>
</dbReference>
<dbReference type="EMBL" id="PDCK01000042">
    <property type="protein sequence ID" value="PRQ38313.1"/>
    <property type="molecule type" value="Genomic_DNA"/>
</dbReference>
<dbReference type="Gene3D" id="1.10.8.430">
    <property type="entry name" value="Helical domain of apoptotic protease-activating factors"/>
    <property type="match status" value="1"/>
</dbReference>
<dbReference type="GO" id="GO:0051707">
    <property type="term" value="P:response to other organism"/>
    <property type="evidence" value="ECO:0007669"/>
    <property type="project" value="UniProtKB-ARBA"/>
</dbReference>
<dbReference type="Gene3D" id="3.80.10.10">
    <property type="entry name" value="Ribonuclease Inhibitor"/>
    <property type="match status" value="4"/>
</dbReference>
<dbReference type="PANTHER" id="PTHR36766:SF70">
    <property type="entry name" value="DISEASE RESISTANCE PROTEIN RGA4"/>
    <property type="match status" value="1"/>
</dbReference>
<dbReference type="Pfam" id="PF00931">
    <property type="entry name" value="NB-ARC"/>
    <property type="match status" value="1"/>
</dbReference>
<evidence type="ECO:0000256" key="5">
    <source>
        <dbReference type="ARBA" id="ARBA00022840"/>
    </source>
</evidence>
<accession>A0A2P6QVU0</accession>
<dbReference type="Gene3D" id="1.10.10.10">
    <property type="entry name" value="Winged helix-like DNA-binding domain superfamily/Winged helix DNA-binding domain"/>
    <property type="match status" value="1"/>
</dbReference>
<organism evidence="10 11">
    <name type="scientific">Rosa chinensis</name>
    <name type="common">China rose</name>
    <dbReference type="NCBI Taxonomy" id="74649"/>
    <lineage>
        <taxon>Eukaryota</taxon>
        <taxon>Viridiplantae</taxon>
        <taxon>Streptophyta</taxon>
        <taxon>Embryophyta</taxon>
        <taxon>Tracheophyta</taxon>
        <taxon>Spermatophyta</taxon>
        <taxon>Magnoliopsida</taxon>
        <taxon>eudicotyledons</taxon>
        <taxon>Gunneridae</taxon>
        <taxon>Pentapetalae</taxon>
        <taxon>rosids</taxon>
        <taxon>fabids</taxon>
        <taxon>Rosales</taxon>
        <taxon>Rosaceae</taxon>
        <taxon>Rosoideae</taxon>
        <taxon>Rosoideae incertae sedis</taxon>
        <taxon>Rosa</taxon>
    </lineage>
</organism>
<dbReference type="SUPFAM" id="SSF52075">
    <property type="entry name" value="Outer arm dynein light chain 1"/>
    <property type="match status" value="1"/>
</dbReference>
<dbReference type="GO" id="GO:0006952">
    <property type="term" value="P:defense response"/>
    <property type="evidence" value="ECO:0007669"/>
    <property type="project" value="UniProtKB-KW"/>
</dbReference>
<feature type="domain" description="NB-ARC" evidence="6">
    <location>
        <begin position="179"/>
        <end position="350"/>
    </location>
</feature>
<dbReference type="PANTHER" id="PTHR36766">
    <property type="entry name" value="PLANT BROAD-SPECTRUM MILDEW RESISTANCE PROTEIN RPW8"/>
    <property type="match status" value="1"/>
</dbReference>
<name>A0A2P6QVU0_ROSCH</name>
<dbReference type="InterPro" id="IPR058922">
    <property type="entry name" value="WHD_DRP"/>
</dbReference>
<keyword evidence="10" id="KW-0378">Hydrolase</keyword>
<dbReference type="InterPro" id="IPR032675">
    <property type="entry name" value="LRR_dom_sf"/>
</dbReference>
<dbReference type="InterPro" id="IPR042197">
    <property type="entry name" value="Apaf_helical"/>
</dbReference>
<dbReference type="SUPFAM" id="SSF52058">
    <property type="entry name" value="L domain-like"/>
    <property type="match status" value="2"/>
</dbReference>
<dbReference type="InterPro" id="IPR002182">
    <property type="entry name" value="NB-ARC"/>
</dbReference>
<feature type="domain" description="Disease resistance N-terminal" evidence="7">
    <location>
        <begin position="11"/>
        <end position="99"/>
    </location>
</feature>
<evidence type="ECO:0000256" key="2">
    <source>
        <dbReference type="ARBA" id="ARBA00022737"/>
    </source>
</evidence>
<dbReference type="CDD" id="cd14798">
    <property type="entry name" value="RX-CC_like"/>
    <property type="match status" value="1"/>
</dbReference>
<sequence>MAEFLTFGAQELLSKVASLAAQEFDLVWGFNGEITKLRESVLMLEAVLRDAEHPRQDQGDAVKLWVKKLEDIAQHADDVLDDYGYELLRRRVQLQNQMKRKVQNFFSHSNPIFFRVKMAHKIKKINTSLDELNKKASAIGLFARLSLDPTTSHGISIDRETYSILKQDENNIIGRDDVVADIVQALTKSNHNLESDLSVLAIVGMGGLGKTTLAKSIYHESEISRHFEKKMWICVSTLFEVNSILRGILEYLKPENAAVKGIDAICNILQEELKGKRYLLILDDVWNEDVEKWNDLKSCLVRITDAQRSSIIVTTRSDKVAKTVETLPRCDLRKLSDDECWLILKNKAVPVGSVPILEDQETIGREIAKKCGGIPLVAKVLGNIMCSKTSNEWSSIMESKMWDLPKEEERIMSILKLSFDELKFSSLKQCFAYCSEFIKDTVMEKDDLVQLWMSQGWLHPTKSNMEMEDRGNEYFNILSEKSLFEDVRTDYKGDTTCKMHDLVHDLAERVSNMTNCRSLFSKGEALWNTLPNFRSLRVLNLYKADIDKLPSSIGKLTHLRYLNVMKTRVKAFPKSIGQLYYLQTFKMPYHVEEFPKMIANMINLRHVYFGKHAKVPVAILGRLTNLRSLPFLKVGKETGPRIEEMGGLNHLRGTLSIYNLEHVRDGEEAMNAKLVDKKHIRKLTLDWKLSRPSNNVDNEDDVLEGLRPHCNLEILKIQGFMGVKFPSWLLLASNLKEIELAGCNKCEGFPILGHLPNLIHVKMEDMQNLRCLGSKFYGYDQISGATTSDGRKTLFPVLRSLHIENAENLIDWMEAGDVMLMAGKLRVFPYLEELHVLRCKQLRSAPSHFPSLKMLVIRGVESGLPIANILSNKLTTLTYLSVHDVEGLTSLPEGTLRNNKSLECLRICNCSELNCISPHGFDYCASLQLLRIWKCPKLRYLSDGLLPLSLKELDIQDCSGLESIPIIPEQGGLPSLRKLIITKCSQLSSLPDGLQYCTSLQQLVIDSCPKITSIPVQYCTSLQLLEIRRCPKITFIPAQYCTSLQDLDILSCPKIMSIPIPSEGLPNLRGLQLWQCPELSGLPSGLGCCPSLIDLSITECPKVTSIPINSLSTNLRSLCVDNPESLPILYDGFTSLRRLEIEGCQSTQIDHPILVSLEELRIRRCPNLETVPSFDKLTSLRELWISDCSRLTCLPSGLAMASPHVFTRLKQLTLGRFWNELDSFPALQVLPQLETLTIFGWPKLKSLPEQVQHMTSLTELRIDSFEGVEAIPEWLGNLASLHSLYIFRCKNLMYLPSVQAMQRLTKLDWLRIYNCPLLSERCTAESGPEWPKISHLPSISVDQGQVIS</sequence>
<keyword evidence="11" id="KW-1185">Reference proteome</keyword>
<dbReference type="Gene3D" id="1.20.5.4130">
    <property type="match status" value="1"/>
</dbReference>
<dbReference type="InterPro" id="IPR006553">
    <property type="entry name" value="Leu-rich_rpt_Cys-con_subtyp"/>
</dbReference>
<dbReference type="Pfam" id="PF23559">
    <property type="entry name" value="WHD_DRP"/>
    <property type="match status" value="1"/>
</dbReference>
<dbReference type="Gene3D" id="3.40.50.300">
    <property type="entry name" value="P-loop containing nucleotide triphosphate hydrolases"/>
    <property type="match status" value="1"/>
</dbReference>
<evidence type="ECO:0000256" key="3">
    <source>
        <dbReference type="ARBA" id="ARBA00022741"/>
    </source>
</evidence>
<dbReference type="OMA" id="CERIEHV"/>
<evidence type="ECO:0000256" key="4">
    <source>
        <dbReference type="ARBA" id="ARBA00022821"/>
    </source>
</evidence>
<dbReference type="InterPro" id="IPR056789">
    <property type="entry name" value="LRR_R13L1-DRL21"/>
</dbReference>
<dbReference type="FunFam" id="3.40.50.300:FF:001091">
    <property type="entry name" value="Probable disease resistance protein At1g61300"/>
    <property type="match status" value="1"/>
</dbReference>
<keyword evidence="2" id="KW-0677">Repeat</keyword>
<dbReference type="GO" id="GO:0016787">
    <property type="term" value="F:hydrolase activity"/>
    <property type="evidence" value="ECO:0007669"/>
    <property type="project" value="UniProtKB-KW"/>
</dbReference>